<dbReference type="Proteomes" id="UP001363010">
    <property type="component" value="Unassembled WGS sequence"/>
</dbReference>
<sequence>MRRVALSFLNAPALLPALLFAITLLLQGCSLLPNKKQDAPASVSSPVSETDKETDKEAGSGDADKPAKKPHDAFSLEVRAPKEIRDDLIRHLELQRYRNIDDLGAVELSRLMVAAEANARELLGTLGYFTPTITLELRETPDAPAPREVLVTVEPGEVTRVAQVEINFSGAVADDAAGEAQRNAVRSGWSLRPSLPFSQEAWENAKSAGLRTLTAKRYPTASVRSSRADIDADKARAQLGVGYESGPAFRFGQMLVRGNERYDPITALRIARLPTGSDYDQQVLLDAQQRLASSGYYDSVFLTLDTEGTDPQAVPVIAQVRDAPLQKVVVGVGFTTDNGARLSLDHTHNQMPLLGWRAVSRLVLAQKTQSLGTQWTGVPGEGGWRWFTGAQVKRDTSGDYEVNSARVRGGMSTSTDHIDRSYFLQYDNAQNKGVGAPPSASALTLNWGWTGRYFNNPAQPTRGYGVAVEIGAGYTLTGERLPFLRSYGRWLGYIPLGTADADGSEARRSRLALRAEAGAVTASDAARIPTTLEFLTGGDNTVRGYSYQQIGVTNSLGQTVQGRYLGVASVEWQRPFVYQGQLTDWESVAFVDAGSVADKPGLLKAKFGVGVGARWKSPVGPVQIDLAYGVDVHKFRLHLRLGFNF</sequence>
<dbReference type="Pfam" id="PF01103">
    <property type="entry name" value="Omp85"/>
    <property type="match status" value="1"/>
</dbReference>
<evidence type="ECO:0000256" key="4">
    <source>
        <dbReference type="ARBA" id="ARBA00022729"/>
    </source>
</evidence>
<feature type="compositionally biased region" description="Basic and acidic residues" evidence="7">
    <location>
        <begin position="49"/>
        <end position="74"/>
    </location>
</feature>
<evidence type="ECO:0000256" key="1">
    <source>
        <dbReference type="ARBA" id="ARBA00004370"/>
    </source>
</evidence>
<keyword evidence="3" id="KW-0812">Transmembrane</keyword>
<feature type="region of interest" description="Disordered" evidence="7">
    <location>
        <begin position="36"/>
        <end position="74"/>
    </location>
</feature>
<dbReference type="EMBL" id="JBBKZV010000015">
    <property type="protein sequence ID" value="MEJ8824704.1"/>
    <property type="molecule type" value="Genomic_DNA"/>
</dbReference>
<keyword evidence="6" id="KW-0998">Cell outer membrane</keyword>
<comment type="caution">
    <text evidence="9">The sequence shown here is derived from an EMBL/GenBank/DDBJ whole genome shotgun (WGS) entry which is preliminary data.</text>
</comment>
<evidence type="ECO:0000256" key="2">
    <source>
        <dbReference type="ARBA" id="ARBA00022452"/>
    </source>
</evidence>
<feature type="domain" description="Bacterial surface antigen (D15)" evidence="8">
    <location>
        <begin position="424"/>
        <end position="644"/>
    </location>
</feature>
<evidence type="ECO:0000313" key="9">
    <source>
        <dbReference type="EMBL" id="MEJ8824704.1"/>
    </source>
</evidence>
<dbReference type="PANTHER" id="PTHR12815:SF47">
    <property type="entry name" value="TRANSLOCATION AND ASSEMBLY MODULE SUBUNIT TAMA"/>
    <property type="match status" value="1"/>
</dbReference>
<evidence type="ECO:0000256" key="5">
    <source>
        <dbReference type="ARBA" id="ARBA00023136"/>
    </source>
</evidence>
<protein>
    <submittedName>
        <fullName evidence="9">BamA/TamA family outer membrane protein</fullName>
    </submittedName>
</protein>
<evidence type="ECO:0000256" key="7">
    <source>
        <dbReference type="SAM" id="MobiDB-lite"/>
    </source>
</evidence>
<gene>
    <name evidence="9" type="ORF">WKW80_22135</name>
</gene>
<organism evidence="9 10">
    <name type="scientific">Variovorax humicola</name>
    <dbReference type="NCBI Taxonomy" id="1769758"/>
    <lineage>
        <taxon>Bacteria</taxon>
        <taxon>Pseudomonadati</taxon>
        <taxon>Pseudomonadota</taxon>
        <taxon>Betaproteobacteria</taxon>
        <taxon>Burkholderiales</taxon>
        <taxon>Comamonadaceae</taxon>
        <taxon>Variovorax</taxon>
    </lineage>
</organism>
<reference evidence="9 10" key="1">
    <citation type="submission" date="2024-03" db="EMBL/GenBank/DDBJ databases">
        <title>Novel species of the genus Variovorax.</title>
        <authorList>
            <person name="Liu Q."/>
            <person name="Xin Y.-H."/>
        </authorList>
    </citation>
    <scope>NUCLEOTIDE SEQUENCE [LARGE SCALE GENOMIC DNA]</scope>
    <source>
        <strain evidence="9 10">KACC 18501</strain>
    </source>
</reference>
<accession>A0ABU8W5A4</accession>
<keyword evidence="2" id="KW-1134">Transmembrane beta strand</keyword>
<proteinExistence type="predicted"/>
<dbReference type="Gene3D" id="2.40.160.50">
    <property type="entry name" value="membrane protein fhac: a member of the omp85/tpsb transporter family"/>
    <property type="match status" value="1"/>
</dbReference>
<dbReference type="PANTHER" id="PTHR12815">
    <property type="entry name" value="SORTING AND ASSEMBLY MACHINERY SAMM50 PROTEIN FAMILY MEMBER"/>
    <property type="match status" value="1"/>
</dbReference>
<dbReference type="InterPro" id="IPR039910">
    <property type="entry name" value="D15-like"/>
</dbReference>
<keyword evidence="4" id="KW-0732">Signal</keyword>
<keyword evidence="10" id="KW-1185">Reference proteome</keyword>
<evidence type="ECO:0000256" key="3">
    <source>
        <dbReference type="ARBA" id="ARBA00022692"/>
    </source>
</evidence>
<evidence type="ECO:0000256" key="6">
    <source>
        <dbReference type="ARBA" id="ARBA00023237"/>
    </source>
</evidence>
<evidence type="ECO:0000313" key="10">
    <source>
        <dbReference type="Proteomes" id="UP001363010"/>
    </source>
</evidence>
<dbReference type="PROSITE" id="PS51257">
    <property type="entry name" value="PROKAR_LIPOPROTEIN"/>
    <property type="match status" value="1"/>
</dbReference>
<evidence type="ECO:0000259" key="8">
    <source>
        <dbReference type="Pfam" id="PF01103"/>
    </source>
</evidence>
<dbReference type="InterPro" id="IPR000184">
    <property type="entry name" value="Bac_surfAg_D15"/>
</dbReference>
<dbReference type="RefSeq" id="WP_340365720.1">
    <property type="nucleotide sequence ID" value="NZ_JBBKZV010000015.1"/>
</dbReference>
<name>A0ABU8W5A4_9BURK</name>
<keyword evidence="5" id="KW-0472">Membrane</keyword>
<dbReference type="Gene3D" id="3.10.20.310">
    <property type="entry name" value="membrane protein fhac"/>
    <property type="match status" value="2"/>
</dbReference>
<comment type="subcellular location">
    <subcellularLocation>
        <location evidence="1">Membrane</location>
    </subcellularLocation>
</comment>